<feature type="transmembrane region" description="Helical" evidence="7">
    <location>
        <begin position="48"/>
        <end position="68"/>
    </location>
</feature>
<dbReference type="InterPro" id="IPR004841">
    <property type="entry name" value="AA-permease/SLC12A_dom"/>
</dbReference>
<dbReference type="STRING" id="363999.A0A439CYC1"/>
<protein>
    <recommendedName>
        <fullName evidence="8">Amino acid permease/ SLC12A domain-containing protein</fullName>
    </recommendedName>
</protein>
<gene>
    <name evidence="9" type="ORF">EKO27_g7879</name>
</gene>
<sequence>MVTPPEPAPSGLKEVITTRQFTLMALGSSIGAGLLLSTGQALAVGGPAPVLIAFAVIGFAVWITMCNLGELSANFPVQGSFYEYSVRFISPSWGFAMGWNYVMNFVFVVPFEIIVMVMCARYWNPDVSAYLLVPIFICGLAVIYLFGARWYAEAENVFGVLKILVLAIFVATAFCILARIVPTDTRPAAELAYHSWRTKAFKNGIQGSFFVFMSAGMAYGGTEMLGLTAAECRFPRRVMEMASKLVACRIMLLYLLPVLTLGLVLKIDPLPANADGGAATKELISPFVLAVAQASIPVLPGLMNAIIVVAIFSMANASVFAASRALHAISSRGMGPSFCTFMYRDRPIGALAVVFAFSLLAFAKASKHGDEIFVWLLALASCSNYLTWSSICVAQIRCRLAHRRQAKAYGIRGAYQSPFGIGGSALAVIIFIFGLTAQIAAAAKSPLIMPPPPPAASGFIGLLVVAFFWGGYMVYKRDTTLFVPLRMIELGRKERMFANAESLPI</sequence>
<comment type="caution">
    <text evidence="9">The sequence shown here is derived from an EMBL/GenBank/DDBJ whole genome shotgun (WGS) entry which is preliminary data.</text>
</comment>
<dbReference type="Gene3D" id="1.20.1740.10">
    <property type="entry name" value="Amino acid/polyamine transporter I"/>
    <property type="match status" value="1"/>
</dbReference>
<dbReference type="GO" id="GO:0016020">
    <property type="term" value="C:membrane"/>
    <property type="evidence" value="ECO:0007669"/>
    <property type="project" value="UniProtKB-SubCell"/>
</dbReference>
<dbReference type="InterPro" id="IPR004840">
    <property type="entry name" value="Amino_acid_permease_CS"/>
</dbReference>
<evidence type="ECO:0000256" key="4">
    <source>
        <dbReference type="ARBA" id="ARBA00022970"/>
    </source>
</evidence>
<evidence type="ECO:0000259" key="8">
    <source>
        <dbReference type="Pfam" id="PF00324"/>
    </source>
</evidence>
<name>A0A439CYC1_9PEZI</name>
<organism evidence="9 10">
    <name type="scientific">Xylaria grammica</name>
    <dbReference type="NCBI Taxonomy" id="363999"/>
    <lineage>
        <taxon>Eukaryota</taxon>
        <taxon>Fungi</taxon>
        <taxon>Dikarya</taxon>
        <taxon>Ascomycota</taxon>
        <taxon>Pezizomycotina</taxon>
        <taxon>Sordariomycetes</taxon>
        <taxon>Xylariomycetidae</taxon>
        <taxon>Xylariales</taxon>
        <taxon>Xylariaceae</taxon>
        <taxon>Xylaria</taxon>
    </lineage>
</organism>
<keyword evidence="10" id="KW-1185">Reference proteome</keyword>
<keyword evidence="6 7" id="KW-0472">Membrane</keyword>
<dbReference type="Proteomes" id="UP000286045">
    <property type="component" value="Unassembled WGS sequence"/>
</dbReference>
<feature type="transmembrane region" description="Helical" evidence="7">
    <location>
        <begin position="246"/>
        <end position="265"/>
    </location>
</feature>
<dbReference type="GO" id="GO:0015171">
    <property type="term" value="F:amino acid transmembrane transporter activity"/>
    <property type="evidence" value="ECO:0007669"/>
    <property type="project" value="TreeGrafter"/>
</dbReference>
<comment type="subcellular location">
    <subcellularLocation>
        <location evidence="1">Membrane</location>
        <topology evidence="1">Multi-pass membrane protein</topology>
    </subcellularLocation>
</comment>
<feature type="transmembrane region" description="Helical" evidence="7">
    <location>
        <begin position="305"/>
        <end position="326"/>
    </location>
</feature>
<evidence type="ECO:0000256" key="5">
    <source>
        <dbReference type="ARBA" id="ARBA00022989"/>
    </source>
</evidence>
<feature type="transmembrane region" description="Helical" evidence="7">
    <location>
        <begin position="101"/>
        <end position="123"/>
    </location>
</feature>
<feature type="transmembrane region" description="Helical" evidence="7">
    <location>
        <begin position="419"/>
        <end position="443"/>
    </location>
</feature>
<dbReference type="PROSITE" id="PS00218">
    <property type="entry name" value="AMINO_ACID_PERMEASE_1"/>
    <property type="match status" value="1"/>
</dbReference>
<evidence type="ECO:0000256" key="2">
    <source>
        <dbReference type="ARBA" id="ARBA00022448"/>
    </source>
</evidence>
<feature type="transmembrane region" description="Helical" evidence="7">
    <location>
        <begin position="159"/>
        <end position="181"/>
    </location>
</feature>
<feature type="transmembrane region" description="Helical" evidence="7">
    <location>
        <begin position="455"/>
        <end position="475"/>
    </location>
</feature>
<keyword evidence="5 7" id="KW-1133">Transmembrane helix</keyword>
<feature type="transmembrane region" description="Helical" evidence="7">
    <location>
        <begin position="347"/>
        <end position="366"/>
    </location>
</feature>
<keyword evidence="3 7" id="KW-0812">Transmembrane</keyword>
<dbReference type="EMBL" id="RYZI01000273">
    <property type="protein sequence ID" value="RWA07219.1"/>
    <property type="molecule type" value="Genomic_DNA"/>
</dbReference>
<evidence type="ECO:0000256" key="1">
    <source>
        <dbReference type="ARBA" id="ARBA00004141"/>
    </source>
</evidence>
<evidence type="ECO:0000256" key="7">
    <source>
        <dbReference type="SAM" id="Phobius"/>
    </source>
</evidence>
<feature type="transmembrane region" description="Helical" evidence="7">
    <location>
        <begin position="372"/>
        <end position="398"/>
    </location>
</feature>
<feature type="domain" description="Amino acid permease/ SLC12A" evidence="8">
    <location>
        <begin position="22"/>
        <end position="479"/>
    </location>
</feature>
<feature type="transmembrane region" description="Helical" evidence="7">
    <location>
        <begin position="129"/>
        <end position="147"/>
    </location>
</feature>
<dbReference type="Pfam" id="PF00324">
    <property type="entry name" value="AA_permease"/>
    <property type="match status" value="1"/>
</dbReference>
<proteinExistence type="predicted"/>
<keyword evidence="4" id="KW-0029">Amino-acid transport</keyword>
<dbReference type="InterPro" id="IPR050524">
    <property type="entry name" value="APC_YAT"/>
</dbReference>
<accession>A0A439CYC1</accession>
<evidence type="ECO:0000256" key="6">
    <source>
        <dbReference type="ARBA" id="ARBA00023136"/>
    </source>
</evidence>
<dbReference type="PIRSF" id="PIRSF006060">
    <property type="entry name" value="AA_transporter"/>
    <property type="match status" value="1"/>
</dbReference>
<dbReference type="PANTHER" id="PTHR43341">
    <property type="entry name" value="AMINO ACID PERMEASE"/>
    <property type="match status" value="1"/>
</dbReference>
<dbReference type="PANTHER" id="PTHR43341:SF1">
    <property type="entry name" value="GENERAL AMINO-ACID PERMEASE GAP1"/>
    <property type="match status" value="1"/>
</dbReference>
<dbReference type="AlphaFoldDB" id="A0A439CYC1"/>
<evidence type="ECO:0000256" key="3">
    <source>
        <dbReference type="ARBA" id="ARBA00022692"/>
    </source>
</evidence>
<evidence type="ECO:0000313" key="9">
    <source>
        <dbReference type="EMBL" id="RWA07219.1"/>
    </source>
</evidence>
<keyword evidence="2" id="KW-0813">Transport</keyword>
<evidence type="ECO:0000313" key="10">
    <source>
        <dbReference type="Proteomes" id="UP000286045"/>
    </source>
</evidence>
<feature type="transmembrane region" description="Helical" evidence="7">
    <location>
        <begin position="21"/>
        <end position="42"/>
    </location>
</feature>
<reference evidence="9 10" key="1">
    <citation type="submission" date="2018-12" db="EMBL/GenBank/DDBJ databases">
        <title>Draft genome sequence of Xylaria grammica IHI A82.</title>
        <authorList>
            <person name="Buettner E."/>
            <person name="Kellner H."/>
        </authorList>
    </citation>
    <scope>NUCLEOTIDE SEQUENCE [LARGE SCALE GENOMIC DNA]</scope>
    <source>
        <strain evidence="9 10">IHI A82</strain>
    </source>
</reference>